<feature type="domain" description="HTH tetR-type" evidence="6">
    <location>
        <begin position="24"/>
        <end position="84"/>
    </location>
</feature>
<dbReference type="InterPro" id="IPR001647">
    <property type="entry name" value="HTH_TetR"/>
</dbReference>
<dbReference type="Gene3D" id="1.10.10.60">
    <property type="entry name" value="Homeodomain-like"/>
    <property type="match status" value="1"/>
</dbReference>
<organism evidence="7 8">
    <name type="scientific">Actinomycetospora chibensis</name>
    <dbReference type="NCBI Taxonomy" id="663606"/>
    <lineage>
        <taxon>Bacteria</taxon>
        <taxon>Bacillati</taxon>
        <taxon>Actinomycetota</taxon>
        <taxon>Actinomycetes</taxon>
        <taxon>Pseudonocardiales</taxon>
        <taxon>Pseudonocardiaceae</taxon>
        <taxon>Actinomycetospora</taxon>
    </lineage>
</organism>
<sequence>MGDEHHLDLLWGRGAATGRGRPARTTREQVVAAGLARADAAGLEDLSMRAVAADLGVGVMALYTHVESREGLVALMIDAAFAEITGDLYPHPGEPWRDAAARQARALWELYARHPWILHHGSRLPMGPHVLGMEDAFFAPFLDIGLAPAETANAAIALRSLVTGLARDSTSEQDQVRRTGVGLAEYWSSINAVFWERYFEEERYPSMTRLWYEGGFESEDVLAEEGILERAVEAYLDGIAVRVHSGGSGQDAGVARRQGAPSRAGGPPPSPGGPR</sequence>
<keyword evidence="8" id="KW-1185">Reference proteome</keyword>
<evidence type="ECO:0000256" key="1">
    <source>
        <dbReference type="ARBA" id="ARBA00023015"/>
    </source>
</evidence>
<keyword evidence="3" id="KW-0804">Transcription</keyword>
<dbReference type="PANTHER" id="PTHR30055">
    <property type="entry name" value="HTH-TYPE TRANSCRIPTIONAL REGULATOR RUTR"/>
    <property type="match status" value="1"/>
</dbReference>
<feature type="DNA-binding region" description="H-T-H motif" evidence="4">
    <location>
        <begin position="47"/>
        <end position="66"/>
    </location>
</feature>
<comment type="caution">
    <text evidence="7">The sequence shown here is derived from an EMBL/GenBank/DDBJ whole genome shotgun (WGS) entry which is preliminary data.</text>
</comment>
<reference evidence="8" key="1">
    <citation type="journal article" date="2019" name="Int. J. Syst. Evol. Microbiol.">
        <title>The Global Catalogue of Microorganisms (GCM) 10K type strain sequencing project: providing services to taxonomists for standard genome sequencing and annotation.</title>
        <authorList>
            <consortium name="The Broad Institute Genomics Platform"/>
            <consortium name="The Broad Institute Genome Sequencing Center for Infectious Disease"/>
            <person name="Wu L."/>
            <person name="Ma J."/>
        </authorList>
    </citation>
    <scope>NUCLEOTIDE SEQUENCE [LARGE SCALE GENOMIC DNA]</scope>
    <source>
        <strain evidence="8">CCUG 50347</strain>
    </source>
</reference>
<dbReference type="SUPFAM" id="SSF48498">
    <property type="entry name" value="Tetracyclin repressor-like, C-terminal domain"/>
    <property type="match status" value="1"/>
</dbReference>
<dbReference type="EMBL" id="JBHSIM010000001">
    <property type="protein sequence ID" value="MFC4830846.1"/>
    <property type="molecule type" value="Genomic_DNA"/>
</dbReference>
<evidence type="ECO:0000256" key="5">
    <source>
        <dbReference type="SAM" id="MobiDB-lite"/>
    </source>
</evidence>
<evidence type="ECO:0000256" key="4">
    <source>
        <dbReference type="PROSITE-ProRule" id="PRU00335"/>
    </source>
</evidence>
<dbReference type="PANTHER" id="PTHR30055:SF151">
    <property type="entry name" value="TRANSCRIPTIONAL REGULATORY PROTEIN"/>
    <property type="match status" value="1"/>
</dbReference>
<accession>A0ABV9R9K6</accession>
<dbReference type="SUPFAM" id="SSF46689">
    <property type="entry name" value="Homeodomain-like"/>
    <property type="match status" value="1"/>
</dbReference>
<keyword evidence="1" id="KW-0805">Transcription regulation</keyword>
<dbReference type="InterPro" id="IPR050109">
    <property type="entry name" value="HTH-type_TetR-like_transc_reg"/>
</dbReference>
<dbReference type="InterPro" id="IPR004111">
    <property type="entry name" value="Repressor_TetR_C"/>
</dbReference>
<protein>
    <submittedName>
        <fullName evidence="7">TetR/AcrR family transcriptional regulator</fullName>
    </submittedName>
</protein>
<dbReference type="PROSITE" id="PS50977">
    <property type="entry name" value="HTH_TETR_2"/>
    <property type="match status" value="1"/>
</dbReference>
<evidence type="ECO:0000256" key="3">
    <source>
        <dbReference type="ARBA" id="ARBA00023163"/>
    </source>
</evidence>
<dbReference type="Pfam" id="PF02909">
    <property type="entry name" value="TetR_C_1"/>
    <property type="match status" value="1"/>
</dbReference>
<evidence type="ECO:0000256" key="2">
    <source>
        <dbReference type="ARBA" id="ARBA00023125"/>
    </source>
</evidence>
<gene>
    <name evidence="7" type="ORF">ACFPEL_00365</name>
</gene>
<dbReference type="Proteomes" id="UP001595909">
    <property type="component" value="Unassembled WGS sequence"/>
</dbReference>
<name>A0ABV9R9K6_9PSEU</name>
<keyword evidence="2 4" id="KW-0238">DNA-binding</keyword>
<dbReference type="RefSeq" id="WP_274188912.1">
    <property type="nucleotide sequence ID" value="NZ_BAABHN010000001.1"/>
</dbReference>
<dbReference type="Gene3D" id="1.10.357.10">
    <property type="entry name" value="Tetracycline Repressor, domain 2"/>
    <property type="match status" value="1"/>
</dbReference>
<dbReference type="InterPro" id="IPR009057">
    <property type="entry name" value="Homeodomain-like_sf"/>
</dbReference>
<evidence type="ECO:0000313" key="8">
    <source>
        <dbReference type="Proteomes" id="UP001595909"/>
    </source>
</evidence>
<evidence type="ECO:0000259" key="6">
    <source>
        <dbReference type="PROSITE" id="PS50977"/>
    </source>
</evidence>
<dbReference type="InterPro" id="IPR036271">
    <property type="entry name" value="Tet_transcr_reg_TetR-rel_C_sf"/>
</dbReference>
<evidence type="ECO:0000313" key="7">
    <source>
        <dbReference type="EMBL" id="MFC4830846.1"/>
    </source>
</evidence>
<proteinExistence type="predicted"/>
<feature type="compositionally biased region" description="Pro residues" evidence="5">
    <location>
        <begin position="266"/>
        <end position="275"/>
    </location>
</feature>
<feature type="region of interest" description="Disordered" evidence="5">
    <location>
        <begin position="247"/>
        <end position="275"/>
    </location>
</feature>